<evidence type="ECO:0000313" key="2">
    <source>
        <dbReference type="Proteomes" id="UP000688947"/>
    </source>
</evidence>
<protein>
    <recommendedName>
        <fullName evidence="3">Ulp1 protease family, C-terminal catalytic domain</fullName>
    </recommendedName>
</protein>
<evidence type="ECO:0008006" key="3">
    <source>
        <dbReference type="Google" id="ProtNLM"/>
    </source>
</evidence>
<dbReference type="Proteomes" id="UP000688947">
    <property type="component" value="Unassembled WGS sequence"/>
</dbReference>
<dbReference type="VEuPathDB" id="FungiDB:PC110_g15307"/>
<name>A0A8T1U5Q6_9STRA</name>
<dbReference type="OrthoDB" id="110536at2759"/>
<sequence>MVRMNYRQDPPTFTPYFYEPLYSGSYRASMEDTYEESVSTFLRDWHKSTMPTAESPVESSAVWLDGPTQPDGTSCGVLCIAQAYAMLRDSFSFSRTTVAPDDVAVMRLRIIWIILSQPAVTTRSNKLERAVNATDKALLATIMK</sequence>
<accession>A0A8T1U5Q6</accession>
<evidence type="ECO:0000313" key="1">
    <source>
        <dbReference type="EMBL" id="KAG6952954.1"/>
    </source>
</evidence>
<gene>
    <name evidence="1" type="ORF">JG687_00012685</name>
</gene>
<organism evidence="1 2">
    <name type="scientific">Phytophthora cactorum</name>
    <dbReference type="NCBI Taxonomy" id="29920"/>
    <lineage>
        <taxon>Eukaryota</taxon>
        <taxon>Sar</taxon>
        <taxon>Stramenopiles</taxon>
        <taxon>Oomycota</taxon>
        <taxon>Peronosporomycetes</taxon>
        <taxon>Peronosporales</taxon>
        <taxon>Peronosporaceae</taxon>
        <taxon>Phytophthora</taxon>
    </lineage>
</organism>
<proteinExistence type="predicted"/>
<dbReference type="AlphaFoldDB" id="A0A8T1U5Q6"/>
<comment type="caution">
    <text evidence="1">The sequence shown here is derived from an EMBL/GenBank/DDBJ whole genome shotgun (WGS) entry which is preliminary data.</text>
</comment>
<reference evidence="1" key="1">
    <citation type="submission" date="2021-01" db="EMBL/GenBank/DDBJ databases">
        <title>Phytophthora aleatoria, a newly-described species from Pinus radiata is distinct from Phytophthora cactorum isolates based on comparative genomics.</title>
        <authorList>
            <person name="Mcdougal R."/>
            <person name="Panda P."/>
            <person name="Williams N."/>
            <person name="Studholme D.J."/>
        </authorList>
    </citation>
    <scope>NUCLEOTIDE SEQUENCE</scope>
    <source>
        <strain evidence="1">NZFS 3830</strain>
    </source>
</reference>
<dbReference type="EMBL" id="JAENGZ010000870">
    <property type="protein sequence ID" value="KAG6952954.1"/>
    <property type="molecule type" value="Genomic_DNA"/>
</dbReference>